<reference evidence="2" key="1">
    <citation type="journal article" date="2014" name="Int. J. Syst. Evol. Microbiol.">
        <title>Complete genome sequence of Corynebacterium casei LMG S-19264T (=DSM 44701T), isolated from a smear-ripened cheese.</title>
        <authorList>
            <consortium name="US DOE Joint Genome Institute (JGI-PGF)"/>
            <person name="Walter F."/>
            <person name="Albersmeier A."/>
            <person name="Kalinowski J."/>
            <person name="Ruckert C."/>
        </authorList>
    </citation>
    <scope>NUCLEOTIDE SEQUENCE</scope>
    <source>
        <strain evidence="2">CGMCC 1.15388</strain>
    </source>
</reference>
<dbReference type="InterPro" id="IPR000182">
    <property type="entry name" value="GNAT_dom"/>
</dbReference>
<dbReference type="PANTHER" id="PTHR43328">
    <property type="entry name" value="ACETYLTRANSFERASE-RELATED"/>
    <property type="match status" value="1"/>
</dbReference>
<keyword evidence="3" id="KW-1185">Reference proteome</keyword>
<dbReference type="EMBL" id="BMIS01000003">
    <property type="protein sequence ID" value="GGE63903.1"/>
    <property type="molecule type" value="Genomic_DNA"/>
</dbReference>
<evidence type="ECO:0000313" key="3">
    <source>
        <dbReference type="Proteomes" id="UP000633136"/>
    </source>
</evidence>
<protein>
    <submittedName>
        <fullName evidence="2">N-acetyltransferase</fullName>
    </submittedName>
</protein>
<dbReference type="PROSITE" id="PS51186">
    <property type="entry name" value="GNAT"/>
    <property type="match status" value="1"/>
</dbReference>
<dbReference type="SUPFAM" id="SSF55729">
    <property type="entry name" value="Acyl-CoA N-acyltransferases (Nat)"/>
    <property type="match status" value="1"/>
</dbReference>
<comment type="caution">
    <text evidence="2">The sequence shown here is derived from an EMBL/GenBank/DDBJ whole genome shotgun (WGS) entry which is preliminary data.</text>
</comment>
<dbReference type="AlphaFoldDB" id="A0A917AP75"/>
<gene>
    <name evidence="2" type="ORF">GCM10011401_08790</name>
</gene>
<dbReference type="InterPro" id="IPR016181">
    <property type="entry name" value="Acyl_CoA_acyltransferase"/>
</dbReference>
<reference evidence="2" key="2">
    <citation type="submission" date="2020-09" db="EMBL/GenBank/DDBJ databases">
        <authorList>
            <person name="Sun Q."/>
            <person name="Zhou Y."/>
        </authorList>
    </citation>
    <scope>NUCLEOTIDE SEQUENCE</scope>
    <source>
        <strain evidence="2">CGMCC 1.15388</strain>
    </source>
</reference>
<proteinExistence type="predicted"/>
<dbReference type="RefSeq" id="WP_188683091.1">
    <property type="nucleotide sequence ID" value="NZ_BMIS01000003.1"/>
</dbReference>
<accession>A0A917AP75</accession>
<name>A0A917AP75_9MICC</name>
<dbReference type="GO" id="GO:0016747">
    <property type="term" value="F:acyltransferase activity, transferring groups other than amino-acyl groups"/>
    <property type="evidence" value="ECO:0007669"/>
    <property type="project" value="InterPro"/>
</dbReference>
<dbReference type="Pfam" id="PF13302">
    <property type="entry name" value="Acetyltransf_3"/>
    <property type="match status" value="1"/>
</dbReference>
<organism evidence="2 3">
    <name type="scientific">Nesterenkonia cremea</name>
    <dbReference type="NCBI Taxonomy" id="1882340"/>
    <lineage>
        <taxon>Bacteria</taxon>
        <taxon>Bacillati</taxon>
        <taxon>Actinomycetota</taxon>
        <taxon>Actinomycetes</taxon>
        <taxon>Micrococcales</taxon>
        <taxon>Micrococcaceae</taxon>
        <taxon>Nesterenkonia</taxon>
    </lineage>
</organism>
<evidence type="ECO:0000259" key="1">
    <source>
        <dbReference type="PROSITE" id="PS51186"/>
    </source>
</evidence>
<dbReference type="Proteomes" id="UP000633136">
    <property type="component" value="Unassembled WGS sequence"/>
</dbReference>
<dbReference type="Gene3D" id="3.40.630.30">
    <property type="match status" value="1"/>
</dbReference>
<dbReference type="PANTHER" id="PTHR43328:SF1">
    <property type="entry name" value="N-ACETYLTRANSFERASE DOMAIN-CONTAINING PROTEIN"/>
    <property type="match status" value="1"/>
</dbReference>
<feature type="domain" description="N-acetyltransferase" evidence="1">
    <location>
        <begin position="3"/>
        <end position="156"/>
    </location>
</feature>
<evidence type="ECO:0000313" key="2">
    <source>
        <dbReference type="EMBL" id="GGE63903.1"/>
    </source>
</evidence>
<sequence>MTITLREVETADLDQFFRFQQDADAAHMAGFAPTNPKDRSIFDLHWSGLLNHDKSLVRTIDVDGVPAGSIAAFHATDQDPAEIMFWTDKQFWGQGVTTQAFDQFLQEFTTRPVQARVVEDNHGSLKILESRGFEEVGEESVFSNARAAVVKEKVLQLG</sequence>